<evidence type="ECO:0000256" key="10">
    <source>
        <dbReference type="SAM" id="MobiDB-lite"/>
    </source>
</evidence>
<evidence type="ECO:0000256" key="5">
    <source>
        <dbReference type="ARBA" id="ARBA00022448"/>
    </source>
</evidence>
<keyword evidence="6" id="KW-0963">Cytoplasm</keyword>
<dbReference type="GO" id="GO:0071973">
    <property type="term" value="P:bacterial-type flagellum-dependent cell motility"/>
    <property type="evidence" value="ECO:0007669"/>
    <property type="project" value="InterPro"/>
</dbReference>
<feature type="compositionally biased region" description="Polar residues" evidence="10">
    <location>
        <begin position="1"/>
        <end position="12"/>
    </location>
</feature>
<evidence type="ECO:0000256" key="6">
    <source>
        <dbReference type="ARBA" id="ARBA00022490"/>
    </source>
</evidence>
<dbReference type="STRING" id="371042.NG99_11800"/>
<evidence type="ECO:0000256" key="9">
    <source>
        <dbReference type="ARBA" id="ARBA00023225"/>
    </source>
</evidence>
<keyword evidence="8" id="KW-0653">Protein transport</keyword>
<dbReference type="GO" id="GO:0015031">
    <property type="term" value="P:protein transport"/>
    <property type="evidence" value="ECO:0007669"/>
    <property type="project" value="UniProtKB-KW"/>
</dbReference>
<dbReference type="eggNOG" id="COG1317">
    <property type="taxonomic scope" value="Bacteria"/>
</dbReference>
<reference evidence="12 13" key="1">
    <citation type="submission" date="2014-10" db="EMBL/GenBank/DDBJ databases">
        <title>Genome sequence of Erwinia typographi M043b.</title>
        <authorList>
            <person name="Chan K.-G."/>
            <person name="Tan W.-S."/>
        </authorList>
    </citation>
    <scope>NUCLEOTIDE SEQUENCE [LARGE SCALE GENOMIC DNA]</scope>
    <source>
        <strain evidence="12 13">M043b</strain>
    </source>
</reference>
<dbReference type="PRINTS" id="PR01003">
    <property type="entry name" value="FLGFLIH"/>
</dbReference>
<proteinExistence type="inferred from homology"/>
<name>A0A0A3Z6P8_9GAMM</name>
<dbReference type="InterPro" id="IPR018035">
    <property type="entry name" value="Flagellar_FliH/T3SS_HrpE"/>
</dbReference>
<gene>
    <name evidence="12" type="ORF">NG99_11800</name>
</gene>
<feature type="region of interest" description="Disordered" evidence="10">
    <location>
        <begin position="1"/>
        <end position="51"/>
    </location>
</feature>
<dbReference type="EMBL" id="JRUQ01000037">
    <property type="protein sequence ID" value="KGT93341.1"/>
    <property type="molecule type" value="Genomic_DNA"/>
</dbReference>
<dbReference type="Pfam" id="PF02108">
    <property type="entry name" value="FliH"/>
    <property type="match status" value="1"/>
</dbReference>
<dbReference type="InterPro" id="IPR051472">
    <property type="entry name" value="T3SS_Stator/FliH"/>
</dbReference>
<keyword evidence="5" id="KW-0813">Transport</keyword>
<evidence type="ECO:0000256" key="7">
    <source>
        <dbReference type="ARBA" id="ARBA00022795"/>
    </source>
</evidence>
<comment type="caution">
    <text evidence="12">The sequence shown here is derived from an EMBL/GenBank/DDBJ whole genome shotgun (WGS) entry which is preliminary data.</text>
</comment>
<evidence type="ECO:0000313" key="12">
    <source>
        <dbReference type="EMBL" id="KGT93341.1"/>
    </source>
</evidence>
<comment type="subcellular location">
    <subcellularLocation>
        <location evidence="2">Cytoplasm</location>
    </subcellularLocation>
</comment>
<evidence type="ECO:0000259" key="11">
    <source>
        <dbReference type="Pfam" id="PF02108"/>
    </source>
</evidence>
<evidence type="ECO:0000256" key="8">
    <source>
        <dbReference type="ARBA" id="ARBA00022927"/>
    </source>
</evidence>
<keyword evidence="9" id="KW-1006">Bacterial flagellum protein export</keyword>
<keyword evidence="7" id="KW-1005">Bacterial flagellum biogenesis</keyword>
<dbReference type="OrthoDB" id="6415116at2"/>
<sequence>MSTSDQQKQWQAWQPRDLLAELSPPAPKGEILAGKASSERSQTELKHHQQLAEQKGFAQGVVQGVEEGKKQGYEQGMALGRKEGEAQALAEAESQQNACLERLTLLLENFQNSLDSLDRVIPSRLVQIALTAAREIVGSQCQPDSKIVLERIQQLLQQDSLFKGPLRLTVSEDDRLRVEETLGSILAKRGWELHGDAKMLPGGCLITAEDGELDATLDARWQALCHLSREDRQP</sequence>
<dbReference type="InterPro" id="IPR000563">
    <property type="entry name" value="Flag_FliH"/>
</dbReference>
<evidence type="ECO:0000313" key="13">
    <source>
        <dbReference type="Proteomes" id="UP000030351"/>
    </source>
</evidence>
<organism evidence="12 13">
    <name type="scientific">Erwinia typographi</name>
    <dbReference type="NCBI Taxonomy" id="371042"/>
    <lineage>
        <taxon>Bacteria</taxon>
        <taxon>Pseudomonadati</taxon>
        <taxon>Pseudomonadota</taxon>
        <taxon>Gammaproteobacteria</taxon>
        <taxon>Enterobacterales</taxon>
        <taxon>Erwiniaceae</taxon>
        <taxon>Erwinia</taxon>
    </lineage>
</organism>
<accession>A0A0A3Z6P8</accession>
<comment type="similarity">
    <text evidence="3">Belongs to the FliH family.</text>
</comment>
<dbReference type="RefSeq" id="WP_034892644.1">
    <property type="nucleotide sequence ID" value="NZ_JRUQ01000037.1"/>
</dbReference>
<dbReference type="PANTHER" id="PTHR34982">
    <property type="entry name" value="YOP PROTEINS TRANSLOCATION PROTEIN L"/>
    <property type="match status" value="1"/>
</dbReference>
<evidence type="ECO:0000256" key="3">
    <source>
        <dbReference type="ARBA" id="ARBA00006602"/>
    </source>
</evidence>
<dbReference type="GO" id="GO:0003774">
    <property type="term" value="F:cytoskeletal motor activity"/>
    <property type="evidence" value="ECO:0007669"/>
    <property type="project" value="InterPro"/>
</dbReference>
<keyword evidence="13" id="KW-1185">Reference proteome</keyword>
<protein>
    <recommendedName>
        <fullName evidence="4">Flagellar assembly protein FliH</fullName>
    </recommendedName>
</protein>
<evidence type="ECO:0000256" key="2">
    <source>
        <dbReference type="ARBA" id="ARBA00004496"/>
    </source>
</evidence>
<dbReference type="Proteomes" id="UP000030351">
    <property type="component" value="Unassembled WGS sequence"/>
</dbReference>
<comment type="function">
    <text evidence="1">Needed for flagellar regrowth and assembly.</text>
</comment>
<dbReference type="GO" id="GO:0009288">
    <property type="term" value="C:bacterial-type flagellum"/>
    <property type="evidence" value="ECO:0007669"/>
    <property type="project" value="InterPro"/>
</dbReference>
<evidence type="ECO:0000256" key="1">
    <source>
        <dbReference type="ARBA" id="ARBA00003041"/>
    </source>
</evidence>
<dbReference type="GO" id="GO:0044781">
    <property type="term" value="P:bacterial-type flagellum organization"/>
    <property type="evidence" value="ECO:0007669"/>
    <property type="project" value="UniProtKB-KW"/>
</dbReference>
<dbReference type="AlphaFoldDB" id="A0A0A3Z6P8"/>
<evidence type="ECO:0000256" key="4">
    <source>
        <dbReference type="ARBA" id="ARBA00016507"/>
    </source>
</evidence>
<dbReference type="GO" id="GO:0005829">
    <property type="term" value="C:cytosol"/>
    <property type="evidence" value="ECO:0007669"/>
    <property type="project" value="TreeGrafter"/>
</dbReference>
<dbReference type="PANTHER" id="PTHR34982:SF1">
    <property type="entry name" value="FLAGELLAR ASSEMBLY PROTEIN FLIH"/>
    <property type="match status" value="1"/>
</dbReference>
<feature type="compositionally biased region" description="Basic and acidic residues" evidence="10">
    <location>
        <begin position="37"/>
        <end position="47"/>
    </location>
</feature>
<feature type="domain" description="Flagellar assembly protein FliH/Type III secretion system HrpE" evidence="11">
    <location>
        <begin position="100"/>
        <end position="223"/>
    </location>
</feature>